<dbReference type="PANTHER" id="PTHR35128">
    <property type="entry name" value="SECRETION-REGULATING GUANINE NUCLEOTIDE EXCHANGE FACTOR"/>
    <property type="match status" value="1"/>
</dbReference>
<evidence type="ECO:0000313" key="3">
    <source>
        <dbReference type="Proteomes" id="UP000059680"/>
    </source>
</evidence>
<feature type="transmembrane region" description="Helical" evidence="1">
    <location>
        <begin position="110"/>
        <end position="134"/>
    </location>
</feature>
<keyword evidence="1" id="KW-0812">Transmembrane</keyword>
<dbReference type="Gramene" id="Os01t0748200-00">
    <property type="protein sequence ID" value="Os01t0748200-00"/>
    <property type="gene ID" value="Os01g0748200"/>
</dbReference>
<reference evidence="2 3" key="3">
    <citation type="journal article" date="2013" name="Rice">
        <title>Improvement of the Oryza sativa Nipponbare reference genome using next generation sequence and optical map data.</title>
        <authorList>
            <person name="Kawahara Y."/>
            <person name="de la Bastide M."/>
            <person name="Hamilton J.P."/>
            <person name="Kanamori H."/>
            <person name="McCombie W.R."/>
            <person name="Ouyang S."/>
            <person name="Schwartz D.C."/>
            <person name="Tanaka T."/>
            <person name="Wu J."/>
            <person name="Zhou S."/>
            <person name="Childs K.L."/>
            <person name="Davidson R.M."/>
            <person name="Lin H."/>
            <person name="Quesada-Ocampo L."/>
            <person name="Vaillancourt B."/>
            <person name="Sakai H."/>
            <person name="Lee S.S."/>
            <person name="Kim J."/>
            <person name="Numa H."/>
            <person name="Itoh T."/>
            <person name="Buell C.R."/>
            <person name="Matsumoto T."/>
        </authorList>
    </citation>
    <scope>NUCLEOTIDE SEQUENCE [LARGE SCALE GENOMIC DNA]</scope>
    <source>
        <strain evidence="3">cv. Nipponbare</strain>
    </source>
</reference>
<dbReference type="EMBL" id="AP014957">
    <property type="protein sequence ID" value="BAS74335.1"/>
    <property type="molecule type" value="Genomic_DNA"/>
</dbReference>
<dbReference type="PaxDb" id="39947-A0A0P0V899"/>
<reference evidence="2 3" key="2">
    <citation type="journal article" date="2013" name="Plant Cell Physiol.">
        <title>Rice Annotation Project Database (RAP-DB): an integrative and interactive database for rice genomics.</title>
        <authorList>
            <person name="Sakai H."/>
            <person name="Lee S.S."/>
            <person name="Tanaka T."/>
            <person name="Numa H."/>
            <person name="Kim J."/>
            <person name="Kawahara Y."/>
            <person name="Wakimoto H."/>
            <person name="Yang C.C."/>
            <person name="Iwamoto M."/>
            <person name="Abe T."/>
            <person name="Yamada Y."/>
            <person name="Muto A."/>
            <person name="Inokuchi H."/>
            <person name="Ikemura T."/>
            <person name="Matsumoto T."/>
            <person name="Sasaki T."/>
            <person name="Itoh T."/>
        </authorList>
    </citation>
    <scope>NUCLEOTIDE SEQUENCE [LARGE SCALE GENOMIC DNA]</scope>
    <source>
        <strain evidence="3">cv. Nipponbare</strain>
    </source>
</reference>
<keyword evidence="1" id="KW-0472">Membrane</keyword>
<dbReference type="AlphaFoldDB" id="A0A0P0V899"/>
<gene>
    <name evidence="2" type="ordered locus">Os01g0748200</name>
    <name evidence="2" type="ORF">OSNPB_010748200</name>
</gene>
<dbReference type="SUPFAM" id="SSF53474">
    <property type="entry name" value="alpha/beta-Hydrolases"/>
    <property type="match status" value="1"/>
</dbReference>
<dbReference type="Gene3D" id="3.40.50.1820">
    <property type="entry name" value="alpha/beta hydrolase"/>
    <property type="match status" value="1"/>
</dbReference>
<dbReference type="InterPro" id="IPR029058">
    <property type="entry name" value="AB_hydrolase_fold"/>
</dbReference>
<keyword evidence="3" id="KW-1185">Reference proteome</keyword>
<evidence type="ECO:0000256" key="1">
    <source>
        <dbReference type="SAM" id="Phobius"/>
    </source>
</evidence>
<keyword evidence="4" id="KW-1267">Proteomics identification</keyword>
<sequence length="446" mass="48734">MKAGNDSPTHWSNIMCRPLGPIPYPHVSPFTILPGFPAHRSTDLVLPFAACECQHTVFPVPRRPDLLMPLVLLRDASPSRLQRTRFSWKQMRGAVHPPSRTSSSPPRRSALITSVPAVLALAFLLILAAGVFLYSGTTTTPSRAVTSAGRVNEARGGGHALLSPTVGSIGGARAIWELPAAPARAVLFVAHGCHCRPENFWPPSPRCPGCVGLPEDVAITERALRRRFAVLALASARECWSMGKEVSAAKRGIRSWATENGLADLPVAALGASSGGYFVSRLAAEMKLAAVVLMIAEGSFGPGGAPAGYPPAMFLHMPKDQRRAALVERNSKMLRSNGVEVNELRSLELPLTPTMLSDRIPGLNRGLSERIWRVFTEDGFVDERGFMRKDGRATPWKDAVVKRGFWEEVAGWADHIQEELNLAYGYHEMTSLHTDEMFDWIEEHLS</sequence>
<proteinExistence type="evidence at protein level"/>
<organism evidence="2 3">
    <name type="scientific">Oryza sativa subsp. japonica</name>
    <name type="common">Rice</name>
    <dbReference type="NCBI Taxonomy" id="39947"/>
    <lineage>
        <taxon>Eukaryota</taxon>
        <taxon>Viridiplantae</taxon>
        <taxon>Streptophyta</taxon>
        <taxon>Embryophyta</taxon>
        <taxon>Tracheophyta</taxon>
        <taxon>Spermatophyta</taxon>
        <taxon>Magnoliopsida</taxon>
        <taxon>Liliopsida</taxon>
        <taxon>Poales</taxon>
        <taxon>Poaceae</taxon>
        <taxon>BOP clade</taxon>
        <taxon>Oryzoideae</taxon>
        <taxon>Oryzeae</taxon>
        <taxon>Oryzinae</taxon>
        <taxon>Oryza</taxon>
        <taxon>Oryza sativa</taxon>
    </lineage>
</organism>
<evidence type="ECO:0007829" key="4">
    <source>
        <dbReference type="ProteomicsDB" id="A0A0P0V899"/>
    </source>
</evidence>
<name>A0A0P0V899_ORYSJ</name>
<keyword evidence="1" id="KW-1133">Transmembrane helix</keyword>
<dbReference type="Proteomes" id="UP000059680">
    <property type="component" value="Chromosome 1"/>
</dbReference>
<dbReference type="InParanoid" id="A0A0P0V899"/>
<dbReference type="FunCoup" id="A0A0P0V899">
    <property type="interactions" value="542"/>
</dbReference>
<accession>A0A0P0V899</accession>
<dbReference type="PANTHER" id="PTHR35128:SF1">
    <property type="entry name" value="SECRETION-REGULATING GUANINE NUCLEOTIDE EXCHANGE FACTOR"/>
    <property type="match status" value="1"/>
</dbReference>
<reference evidence="3" key="1">
    <citation type="journal article" date="2005" name="Nature">
        <title>The map-based sequence of the rice genome.</title>
        <authorList>
            <consortium name="International rice genome sequencing project (IRGSP)"/>
            <person name="Matsumoto T."/>
            <person name="Wu J."/>
            <person name="Kanamori H."/>
            <person name="Katayose Y."/>
            <person name="Fujisawa M."/>
            <person name="Namiki N."/>
            <person name="Mizuno H."/>
            <person name="Yamamoto K."/>
            <person name="Antonio B.A."/>
            <person name="Baba T."/>
            <person name="Sakata K."/>
            <person name="Nagamura Y."/>
            <person name="Aoki H."/>
            <person name="Arikawa K."/>
            <person name="Arita K."/>
            <person name="Bito T."/>
            <person name="Chiden Y."/>
            <person name="Fujitsuka N."/>
            <person name="Fukunaka R."/>
            <person name="Hamada M."/>
            <person name="Harada C."/>
            <person name="Hayashi A."/>
            <person name="Hijishita S."/>
            <person name="Honda M."/>
            <person name="Hosokawa S."/>
            <person name="Ichikawa Y."/>
            <person name="Idonuma A."/>
            <person name="Iijima M."/>
            <person name="Ikeda M."/>
            <person name="Ikeno M."/>
            <person name="Ito K."/>
            <person name="Ito S."/>
            <person name="Ito T."/>
            <person name="Ito Y."/>
            <person name="Ito Y."/>
            <person name="Iwabuchi A."/>
            <person name="Kamiya K."/>
            <person name="Karasawa W."/>
            <person name="Kurita K."/>
            <person name="Katagiri S."/>
            <person name="Kikuta A."/>
            <person name="Kobayashi H."/>
            <person name="Kobayashi N."/>
            <person name="Machita K."/>
            <person name="Maehara T."/>
            <person name="Masukawa M."/>
            <person name="Mizubayashi T."/>
            <person name="Mukai Y."/>
            <person name="Nagasaki H."/>
            <person name="Nagata Y."/>
            <person name="Naito S."/>
            <person name="Nakashima M."/>
            <person name="Nakama Y."/>
            <person name="Nakamichi Y."/>
            <person name="Nakamura M."/>
            <person name="Meguro A."/>
            <person name="Negishi M."/>
            <person name="Ohta I."/>
            <person name="Ohta T."/>
            <person name="Okamoto M."/>
            <person name="Ono N."/>
            <person name="Saji S."/>
            <person name="Sakaguchi M."/>
            <person name="Sakai K."/>
            <person name="Shibata M."/>
            <person name="Shimokawa T."/>
            <person name="Song J."/>
            <person name="Takazaki Y."/>
            <person name="Terasawa K."/>
            <person name="Tsugane M."/>
            <person name="Tsuji K."/>
            <person name="Ueda S."/>
            <person name="Waki K."/>
            <person name="Yamagata H."/>
            <person name="Yamamoto M."/>
            <person name="Yamamoto S."/>
            <person name="Yamane H."/>
            <person name="Yoshiki S."/>
            <person name="Yoshihara R."/>
            <person name="Yukawa K."/>
            <person name="Zhong H."/>
            <person name="Yano M."/>
            <person name="Yuan Q."/>
            <person name="Ouyang S."/>
            <person name="Liu J."/>
            <person name="Jones K.M."/>
            <person name="Gansberger K."/>
            <person name="Moffat K."/>
            <person name="Hill J."/>
            <person name="Bera J."/>
            <person name="Fadrosh D."/>
            <person name="Jin S."/>
            <person name="Johri S."/>
            <person name="Kim M."/>
            <person name="Overton L."/>
            <person name="Reardon M."/>
            <person name="Tsitrin T."/>
            <person name="Vuong H."/>
            <person name="Weaver B."/>
            <person name="Ciecko A."/>
            <person name="Tallon L."/>
            <person name="Jackson J."/>
            <person name="Pai G."/>
            <person name="Aken S.V."/>
            <person name="Utterback T."/>
            <person name="Reidmuller S."/>
            <person name="Feldblyum T."/>
            <person name="Hsiao J."/>
            <person name="Zismann V."/>
            <person name="Iobst S."/>
            <person name="de Vazeille A.R."/>
            <person name="Buell C.R."/>
            <person name="Ying K."/>
            <person name="Li Y."/>
            <person name="Lu T."/>
            <person name="Huang Y."/>
            <person name="Zhao Q."/>
            <person name="Feng Q."/>
            <person name="Zhang L."/>
            <person name="Zhu J."/>
            <person name="Weng Q."/>
            <person name="Mu J."/>
            <person name="Lu Y."/>
            <person name="Fan D."/>
            <person name="Liu Y."/>
            <person name="Guan J."/>
            <person name="Zhang Y."/>
            <person name="Yu S."/>
            <person name="Liu X."/>
            <person name="Zhang Y."/>
            <person name="Hong G."/>
            <person name="Han B."/>
            <person name="Choisne N."/>
            <person name="Demange N."/>
            <person name="Orjeda G."/>
            <person name="Samain S."/>
            <person name="Cattolico L."/>
            <person name="Pelletier E."/>
            <person name="Couloux A."/>
            <person name="Segurens B."/>
            <person name="Wincker P."/>
            <person name="D'Hont A."/>
            <person name="Scarpelli C."/>
            <person name="Weissenbach J."/>
            <person name="Salanoubat M."/>
            <person name="Quetier F."/>
            <person name="Yu Y."/>
            <person name="Kim H.R."/>
            <person name="Rambo T."/>
            <person name="Currie J."/>
            <person name="Collura K."/>
            <person name="Luo M."/>
            <person name="Yang T."/>
            <person name="Ammiraju J.S.S."/>
            <person name="Engler F."/>
            <person name="Soderlund C."/>
            <person name="Wing R.A."/>
            <person name="Palmer L.E."/>
            <person name="de la Bastide M."/>
            <person name="Spiegel L."/>
            <person name="Nascimento L."/>
            <person name="Zutavern T."/>
            <person name="O'Shaughnessy A."/>
            <person name="Dike S."/>
            <person name="Dedhia N."/>
            <person name="Preston R."/>
            <person name="Balija V."/>
            <person name="McCombie W.R."/>
            <person name="Chow T."/>
            <person name="Chen H."/>
            <person name="Chung M."/>
            <person name="Chen C."/>
            <person name="Shaw J."/>
            <person name="Wu H."/>
            <person name="Hsiao K."/>
            <person name="Chao Y."/>
            <person name="Chu M."/>
            <person name="Cheng C."/>
            <person name="Hour A."/>
            <person name="Lee P."/>
            <person name="Lin S."/>
            <person name="Lin Y."/>
            <person name="Liou J."/>
            <person name="Liu S."/>
            <person name="Hsing Y."/>
            <person name="Raghuvanshi S."/>
            <person name="Mohanty A."/>
            <person name="Bharti A.K."/>
            <person name="Gaur A."/>
            <person name="Gupta V."/>
            <person name="Kumar D."/>
            <person name="Ravi V."/>
            <person name="Vij S."/>
            <person name="Kapur A."/>
            <person name="Khurana P."/>
            <person name="Khurana P."/>
            <person name="Khurana J.P."/>
            <person name="Tyagi A.K."/>
            <person name="Gaikwad K."/>
            <person name="Singh A."/>
            <person name="Dalal V."/>
            <person name="Srivastava S."/>
            <person name="Dixit A."/>
            <person name="Pal A.K."/>
            <person name="Ghazi I.A."/>
            <person name="Yadav M."/>
            <person name="Pandit A."/>
            <person name="Bhargava A."/>
            <person name="Sureshbabu K."/>
            <person name="Batra K."/>
            <person name="Sharma T.R."/>
            <person name="Mohapatra T."/>
            <person name="Singh N.K."/>
            <person name="Messing J."/>
            <person name="Nelson A.B."/>
            <person name="Fuks G."/>
            <person name="Kavchok S."/>
            <person name="Keizer G."/>
            <person name="Linton E."/>
            <person name="Llaca V."/>
            <person name="Song R."/>
            <person name="Tanyolac B."/>
            <person name="Young S."/>
            <person name="Ho-Il K."/>
            <person name="Hahn J.H."/>
            <person name="Sangsakoo G."/>
            <person name="Vanavichit A."/>
            <person name="de Mattos Luiz.A.T."/>
            <person name="Zimmer P.D."/>
            <person name="Malone G."/>
            <person name="Dellagostin O."/>
            <person name="de Oliveira A.C."/>
            <person name="Bevan M."/>
            <person name="Bancroft I."/>
            <person name="Minx P."/>
            <person name="Cordum H."/>
            <person name="Wilson R."/>
            <person name="Cheng Z."/>
            <person name="Jin W."/>
            <person name="Jiang J."/>
            <person name="Leong S.A."/>
            <person name="Iwama H."/>
            <person name="Gojobori T."/>
            <person name="Itoh T."/>
            <person name="Niimura Y."/>
            <person name="Fujii Y."/>
            <person name="Habara T."/>
            <person name="Sakai H."/>
            <person name="Sato Y."/>
            <person name="Wilson G."/>
            <person name="Kumar K."/>
            <person name="McCouch S."/>
            <person name="Juretic N."/>
            <person name="Hoen D."/>
            <person name="Wright S."/>
            <person name="Bruskiewich R."/>
            <person name="Bureau T."/>
            <person name="Miyao A."/>
            <person name="Hirochika H."/>
            <person name="Nishikawa T."/>
            <person name="Kadowaki K."/>
            <person name="Sugiura M."/>
            <person name="Burr B."/>
            <person name="Sasaki T."/>
        </authorList>
    </citation>
    <scope>NUCLEOTIDE SEQUENCE [LARGE SCALE GENOMIC DNA]</scope>
    <source>
        <strain evidence="3">cv. Nipponbare</strain>
    </source>
</reference>
<protein>
    <submittedName>
        <fullName evidence="2">Os01g0748200 protein</fullName>
    </submittedName>
</protein>
<dbReference type="eggNOG" id="ENOG502QS1G">
    <property type="taxonomic scope" value="Eukaryota"/>
</dbReference>
<dbReference type="OMA" id="WHADGED"/>
<evidence type="ECO:0000313" key="2">
    <source>
        <dbReference type="EMBL" id="BAS74335.1"/>
    </source>
</evidence>